<dbReference type="Gene3D" id="3.40.30.10">
    <property type="entry name" value="Glutaredoxin"/>
    <property type="match status" value="1"/>
</dbReference>
<sequence length="117" mass="13365">MKTHQLENIFIVNLDDFQSKVLDASQRNPVLVDLWAEWCSPCRVIAPILEKIAAEFNDLSIAKVEVDEDENMKLAGRYQVRGFPTLILFVNGEEVGRFSGAKPLSFIRDFIEQHSEL</sequence>
<dbReference type="PANTHER" id="PTHR45663:SF11">
    <property type="entry name" value="GEO12009P1"/>
    <property type="match status" value="1"/>
</dbReference>
<organism evidence="6">
    <name type="scientific">hydrothermal vent metagenome</name>
    <dbReference type="NCBI Taxonomy" id="652676"/>
    <lineage>
        <taxon>unclassified sequences</taxon>
        <taxon>metagenomes</taxon>
        <taxon>ecological metagenomes</taxon>
    </lineage>
</organism>
<evidence type="ECO:0000256" key="4">
    <source>
        <dbReference type="ARBA" id="ARBA00023284"/>
    </source>
</evidence>
<dbReference type="PROSITE" id="PS51352">
    <property type="entry name" value="THIOREDOXIN_2"/>
    <property type="match status" value="1"/>
</dbReference>
<gene>
    <name evidence="6" type="ORF">MNBD_GAMMA08-445</name>
</gene>
<keyword evidence="3" id="KW-1015">Disulfide bond</keyword>
<dbReference type="PANTHER" id="PTHR45663">
    <property type="entry name" value="GEO12009P1"/>
    <property type="match status" value="1"/>
</dbReference>
<keyword evidence="4" id="KW-0676">Redox-active center</keyword>
<dbReference type="EMBL" id="UOFH01000297">
    <property type="protein sequence ID" value="VAW64778.1"/>
    <property type="molecule type" value="Genomic_DNA"/>
</dbReference>
<dbReference type="PRINTS" id="PR00421">
    <property type="entry name" value="THIOREDOXIN"/>
</dbReference>
<dbReference type="GO" id="GO:0015035">
    <property type="term" value="F:protein-disulfide reductase activity"/>
    <property type="evidence" value="ECO:0007669"/>
    <property type="project" value="InterPro"/>
</dbReference>
<name>A0A3B0X957_9ZZZZ</name>
<accession>A0A3B0X957</accession>
<dbReference type="CDD" id="cd02947">
    <property type="entry name" value="TRX_family"/>
    <property type="match status" value="1"/>
</dbReference>
<dbReference type="Pfam" id="PF00085">
    <property type="entry name" value="Thioredoxin"/>
    <property type="match status" value="1"/>
</dbReference>
<dbReference type="AlphaFoldDB" id="A0A3B0X957"/>
<evidence type="ECO:0000256" key="3">
    <source>
        <dbReference type="ARBA" id="ARBA00023157"/>
    </source>
</evidence>
<evidence type="ECO:0000256" key="2">
    <source>
        <dbReference type="ARBA" id="ARBA00022982"/>
    </source>
</evidence>
<dbReference type="InterPro" id="IPR005746">
    <property type="entry name" value="Thioredoxin"/>
</dbReference>
<keyword evidence="2" id="KW-0249">Electron transport</keyword>
<dbReference type="InterPro" id="IPR036249">
    <property type="entry name" value="Thioredoxin-like_sf"/>
</dbReference>
<protein>
    <submittedName>
        <fullName evidence="6">Thioredoxin</fullName>
    </submittedName>
</protein>
<feature type="domain" description="Thioredoxin" evidence="5">
    <location>
        <begin position="1"/>
        <end position="116"/>
    </location>
</feature>
<reference evidence="6" key="1">
    <citation type="submission" date="2018-06" db="EMBL/GenBank/DDBJ databases">
        <authorList>
            <person name="Zhirakovskaya E."/>
        </authorList>
    </citation>
    <scope>NUCLEOTIDE SEQUENCE</scope>
</reference>
<evidence type="ECO:0000313" key="6">
    <source>
        <dbReference type="EMBL" id="VAW64778.1"/>
    </source>
</evidence>
<dbReference type="NCBIfam" id="TIGR01068">
    <property type="entry name" value="thioredoxin"/>
    <property type="match status" value="1"/>
</dbReference>
<dbReference type="InterPro" id="IPR013766">
    <property type="entry name" value="Thioredoxin_domain"/>
</dbReference>
<evidence type="ECO:0000259" key="5">
    <source>
        <dbReference type="PROSITE" id="PS51352"/>
    </source>
</evidence>
<evidence type="ECO:0000256" key="1">
    <source>
        <dbReference type="ARBA" id="ARBA00022448"/>
    </source>
</evidence>
<proteinExistence type="predicted"/>
<dbReference type="SUPFAM" id="SSF52833">
    <property type="entry name" value="Thioredoxin-like"/>
    <property type="match status" value="1"/>
</dbReference>
<keyword evidence="1" id="KW-0813">Transport</keyword>
<dbReference type="PIRSF" id="PIRSF000077">
    <property type="entry name" value="Thioredoxin"/>
    <property type="match status" value="1"/>
</dbReference>
<dbReference type="GO" id="GO:0005737">
    <property type="term" value="C:cytoplasm"/>
    <property type="evidence" value="ECO:0007669"/>
    <property type="project" value="TreeGrafter"/>
</dbReference>